<sequence length="79" mass="9465">MIKEKVAAYLSRRAIKDLYDIFVLVHISDLNETKYDISKLVSNMEYPSDEKTLSQFIYDGPIPDYKLMIDYIKRRYEIH</sequence>
<evidence type="ECO:0000313" key="1">
    <source>
        <dbReference type="EMBL" id="EEZ92648.1"/>
    </source>
</evidence>
<proteinExistence type="predicted"/>
<reference evidence="1 2" key="1">
    <citation type="journal article" date="2010" name="Proc. Natl. Acad. Sci. U.S.A.">
        <title>Enigmatic, ultrasmall, uncultivated Archaea.</title>
        <authorList>
            <person name="Baker B.J."/>
            <person name="Comolli L.R."/>
            <person name="Dick G.J."/>
            <person name="Hauser L.J."/>
            <person name="Hyatt D."/>
            <person name="Dill B.D."/>
            <person name="Land M.L."/>
            <person name="Verberkmoes N.C."/>
            <person name="Hettich R.L."/>
            <person name="Banfield J.F."/>
        </authorList>
    </citation>
    <scope>NUCLEOTIDE SEQUENCE [LARGE SCALE GENOMIC DNA]</scope>
</reference>
<evidence type="ECO:0000313" key="2">
    <source>
        <dbReference type="Proteomes" id="UP000009375"/>
    </source>
</evidence>
<dbReference type="EMBL" id="GG730064">
    <property type="protein sequence ID" value="EEZ92648.1"/>
    <property type="molecule type" value="Genomic_DNA"/>
</dbReference>
<accession>D2EG71</accession>
<protein>
    <submittedName>
        <fullName evidence="1">Uncharacterized protein</fullName>
    </submittedName>
</protein>
<name>D2EG71_PARA4</name>
<organism evidence="1 2">
    <name type="scientific">Candidatus Parvarchaeum acidiphilum ARMAN-4</name>
    <dbReference type="NCBI Taxonomy" id="662760"/>
    <lineage>
        <taxon>Archaea</taxon>
        <taxon>Candidatus Parvarchaeota</taxon>
        <taxon>Candidatus Parvarchaeum</taxon>
    </lineage>
</organism>
<dbReference type="Proteomes" id="UP000009375">
    <property type="component" value="Unassembled WGS sequence"/>
</dbReference>
<dbReference type="AlphaFoldDB" id="D2EG71"/>
<gene>
    <name evidence="1" type="ORF">BJBARM4_0764</name>
</gene>